<feature type="domain" description="Sulfotransferase" evidence="3">
    <location>
        <begin position="216"/>
        <end position="245"/>
    </location>
</feature>
<name>A0ABQ9EY40_TEGGR</name>
<dbReference type="SUPFAM" id="SSF52540">
    <property type="entry name" value="P-loop containing nucleoside triphosphate hydrolases"/>
    <property type="match status" value="2"/>
</dbReference>
<dbReference type="InterPro" id="IPR027417">
    <property type="entry name" value="P-loop_NTPase"/>
</dbReference>
<dbReference type="Gene3D" id="3.40.50.300">
    <property type="entry name" value="P-loop containing nucleotide triphosphate hydrolases"/>
    <property type="match status" value="3"/>
</dbReference>
<reference evidence="4 5" key="1">
    <citation type="submission" date="2022-12" db="EMBL/GenBank/DDBJ databases">
        <title>Chromosome-level genome of Tegillarca granosa.</title>
        <authorList>
            <person name="Kim J."/>
        </authorList>
    </citation>
    <scope>NUCLEOTIDE SEQUENCE [LARGE SCALE GENOMIC DNA]</scope>
    <source>
        <strain evidence="4">Teg-2019</strain>
        <tissue evidence="4">Adductor muscle</tissue>
    </source>
</reference>
<protein>
    <recommendedName>
        <fullName evidence="3">Sulfotransferase domain-containing protein</fullName>
    </recommendedName>
</protein>
<comment type="similarity">
    <text evidence="1">Belongs to the sulfotransferase 1 family.</text>
</comment>
<dbReference type="InterPro" id="IPR000863">
    <property type="entry name" value="Sulfotransferase_dom"/>
</dbReference>
<evidence type="ECO:0000256" key="2">
    <source>
        <dbReference type="ARBA" id="ARBA00022679"/>
    </source>
</evidence>
<evidence type="ECO:0000259" key="3">
    <source>
        <dbReference type="Pfam" id="PF00685"/>
    </source>
</evidence>
<feature type="domain" description="Sulfotransferase" evidence="3">
    <location>
        <begin position="111"/>
        <end position="213"/>
    </location>
</feature>
<evidence type="ECO:0000313" key="5">
    <source>
        <dbReference type="Proteomes" id="UP001217089"/>
    </source>
</evidence>
<organism evidence="4 5">
    <name type="scientific">Tegillarca granosa</name>
    <name type="common">Malaysian cockle</name>
    <name type="synonym">Anadara granosa</name>
    <dbReference type="NCBI Taxonomy" id="220873"/>
    <lineage>
        <taxon>Eukaryota</taxon>
        <taxon>Metazoa</taxon>
        <taxon>Spiralia</taxon>
        <taxon>Lophotrochozoa</taxon>
        <taxon>Mollusca</taxon>
        <taxon>Bivalvia</taxon>
        <taxon>Autobranchia</taxon>
        <taxon>Pteriomorphia</taxon>
        <taxon>Arcoida</taxon>
        <taxon>Arcoidea</taxon>
        <taxon>Arcidae</taxon>
        <taxon>Tegillarca</taxon>
    </lineage>
</organism>
<accession>A0ABQ9EY40</accession>
<evidence type="ECO:0000313" key="4">
    <source>
        <dbReference type="EMBL" id="KAJ8308912.1"/>
    </source>
</evidence>
<dbReference type="Pfam" id="PF00685">
    <property type="entry name" value="Sulfotransfer_1"/>
    <property type="match status" value="2"/>
</dbReference>
<keyword evidence="2" id="KW-0808">Transferase</keyword>
<proteinExistence type="inferred from homology"/>
<dbReference type="EMBL" id="JARBDR010000657">
    <property type="protein sequence ID" value="KAJ8308912.1"/>
    <property type="molecule type" value="Genomic_DNA"/>
</dbReference>
<gene>
    <name evidence="4" type="ORF">KUTeg_013786</name>
</gene>
<dbReference type="PANTHER" id="PTHR11783">
    <property type="entry name" value="SULFOTRANSFERASE SULT"/>
    <property type="match status" value="1"/>
</dbReference>
<comment type="caution">
    <text evidence="4">The sequence shown here is derived from an EMBL/GenBank/DDBJ whole genome shotgun (WGS) entry which is preliminary data.</text>
</comment>
<evidence type="ECO:0000256" key="1">
    <source>
        <dbReference type="ARBA" id="ARBA00005771"/>
    </source>
</evidence>
<dbReference type="Proteomes" id="UP001217089">
    <property type="component" value="Unassembled WGS sequence"/>
</dbReference>
<keyword evidence="5" id="KW-1185">Reference proteome</keyword>
<sequence length="253" mass="30412">MNNDRTNWTWEIVSMLAKGIAEYQKGRKRPTILEHSTQEFFEKMASPRVLSTHLQFHHIPDDIKRRKCKIVYVQRNPKDVCVSFHKFMQSEMNSDISWDEYVHLFANADEGTNWIWEIVNMLVRETAEYQKDRKTPTILELQTQDYFDKMTSPRILSTHLRFHHIPNDIKKRKCKIVYIQRNPKDVAVSFHHHIKCEAELDVQWEDYLNLFVNADEGEVADWKNHFTVAQNEYFDKVMSERLKDTQLEFIYEI</sequence>